<dbReference type="PANTHER" id="PTHR31642">
    <property type="entry name" value="TRICHOTHECENE 3-O-ACETYLTRANSFERASE"/>
    <property type="match status" value="1"/>
</dbReference>
<sequence length="512" mass="57105">MIFCFTNFTLKISVYVVLIICTYFHNIYTHIHASLITHIYKYITTQQNRKQREKTMGTLYQEPPSLLQDLKVTVHSSSLVFPSQESERKSMFLSNIDQVLNFSVETVHFFPSKKDFPPEVVAEKLKHTLAKALVPYDFLAGRFNRNPKTGRLEIDCNAAGVGFVVASSEYTLDEIGDLVYPNPGFAQLVCKTLGYILKPDDQPLGIFQLTSFKCGGFAMGISTNHATFDGLSFKHFLDNLASLASDKPCLAVIPCNDRQLLAARSPPQVPFSHPELLKIPHGQESNLSVFEATQEDLAFNIFRLTSGDIATIKEQAKATSGAANNANTRITGFNVVAAHVWRCKALSCGADNNMERLSTILYAVDIRPRLKPPLPSSYAGNAVLTAYATAPCKELAEGPLAKLVEMVSEGARRMTDEYARSAIDWGELYKGFPHGEFLVSSWWRLGFAEVKYPWGRPRYSCPIVYHRKDIILLFPDINEGGDERDSGVNVLVALPAEEMKKFQSLFHELLAA</sequence>
<dbReference type="RefSeq" id="XP_018839999.1">
    <property type="nucleotide sequence ID" value="XM_018984454.2"/>
</dbReference>
<dbReference type="KEGG" id="jre:109005487"/>
<dbReference type="Pfam" id="PF02458">
    <property type="entry name" value="Transferase"/>
    <property type="match status" value="1"/>
</dbReference>
<organism evidence="2 3">
    <name type="scientific">Juglans regia</name>
    <name type="common">English walnut</name>
    <dbReference type="NCBI Taxonomy" id="51240"/>
    <lineage>
        <taxon>Eukaryota</taxon>
        <taxon>Viridiplantae</taxon>
        <taxon>Streptophyta</taxon>
        <taxon>Embryophyta</taxon>
        <taxon>Tracheophyta</taxon>
        <taxon>Spermatophyta</taxon>
        <taxon>Magnoliopsida</taxon>
        <taxon>eudicotyledons</taxon>
        <taxon>Gunneridae</taxon>
        <taxon>Pentapetalae</taxon>
        <taxon>rosids</taxon>
        <taxon>fabids</taxon>
        <taxon>Fagales</taxon>
        <taxon>Juglandaceae</taxon>
        <taxon>Juglans</taxon>
    </lineage>
</organism>
<dbReference type="Gene3D" id="3.30.559.10">
    <property type="entry name" value="Chloramphenicol acetyltransferase-like domain"/>
    <property type="match status" value="2"/>
</dbReference>
<dbReference type="FunCoup" id="A0A2I4G7X8">
    <property type="interactions" value="84"/>
</dbReference>
<dbReference type="Gramene" id="Jr11_11620_p1">
    <property type="protein sequence ID" value="cds.Jr11_11620_p1"/>
    <property type="gene ID" value="Jr11_11620"/>
</dbReference>
<evidence type="ECO:0000313" key="3">
    <source>
        <dbReference type="RefSeq" id="XP_018839999.1"/>
    </source>
</evidence>
<gene>
    <name evidence="3" type="primary">LOC109005487</name>
</gene>
<dbReference type="InterPro" id="IPR023213">
    <property type="entry name" value="CAT-like_dom_sf"/>
</dbReference>
<evidence type="ECO:0000256" key="1">
    <source>
        <dbReference type="ARBA" id="ARBA00009861"/>
    </source>
</evidence>
<comment type="similarity">
    <text evidence="1">Belongs to the plant acyltransferase family.</text>
</comment>
<name>A0A2I4G7X8_JUGRE</name>
<dbReference type="GO" id="GO:0016747">
    <property type="term" value="F:acyltransferase activity, transferring groups other than amino-acyl groups"/>
    <property type="evidence" value="ECO:0000318"/>
    <property type="project" value="GO_Central"/>
</dbReference>
<accession>A0A2I4G7X8</accession>
<dbReference type="AlphaFoldDB" id="A0A2I4G7X8"/>
<protein>
    <submittedName>
        <fullName evidence="3">Omega-hydroxypalmitate O-feruloyl transferase</fullName>
    </submittedName>
</protein>
<dbReference type="Proteomes" id="UP000235220">
    <property type="component" value="Chromosome 11"/>
</dbReference>
<dbReference type="STRING" id="51240.A0A2I4G7X8"/>
<reference evidence="3" key="1">
    <citation type="submission" date="2025-08" db="UniProtKB">
        <authorList>
            <consortium name="RefSeq"/>
        </authorList>
    </citation>
    <scope>IDENTIFICATION</scope>
    <source>
        <tissue evidence="3">Leaves</tissue>
    </source>
</reference>
<dbReference type="OrthoDB" id="671439at2759"/>
<keyword evidence="2" id="KW-1185">Reference proteome</keyword>
<evidence type="ECO:0000313" key="2">
    <source>
        <dbReference type="Proteomes" id="UP000235220"/>
    </source>
</evidence>
<proteinExistence type="inferred from homology"/>
<keyword evidence="3" id="KW-0808">Transferase</keyword>
<dbReference type="PANTHER" id="PTHR31642:SF189">
    <property type="entry name" value="ACYLTRANSFERASE GLAUCE"/>
    <property type="match status" value="1"/>
</dbReference>
<dbReference type="InterPro" id="IPR050317">
    <property type="entry name" value="Plant_Fungal_Acyltransferase"/>
</dbReference>
<dbReference type="GeneID" id="109005487"/>